<dbReference type="InterPro" id="IPR015955">
    <property type="entry name" value="Lactate_DH/Glyco_Ohase_4_C"/>
</dbReference>
<dbReference type="FunFam" id="3.90.110.10:FF:000004">
    <property type="entry name" value="Malate dehydrogenase"/>
    <property type="match status" value="1"/>
</dbReference>
<protein>
    <submittedName>
        <fullName evidence="5">Malate dehydrogenase</fullName>
        <ecNumber evidence="5">1.1.1.37</ecNumber>
    </submittedName>
</protein>
<dbReference type="EMBL" id="UOEZ01000070">
    <property type="protein sequence ID" value="VAW38400.1"/>
    <property type="molecule type" value="Genomic_DNA"/>
</dbReference>
<dbReference type="FunFam" id="3.40.50.720:FF:000018">
    <property type="entry name" value="Malate dehydrogenase"/>
    <property type="match status" value="1"/>
</dbReference>
<name>A0A3B0VCG7_9ZZZZ</name>
<dbReference type="InterPro" id="IPR022383">
    <property type="entry name" value="Lactate/malate_DH_C"/>
</dbReference>
<evidence type="ECO:0000256" key="1">
    <source>
        <dbReference type="ARBA" id="ARBA00023002"/>
    </source>
</evidence>
<dbReference type="GO" id="GO:0004459">
    <property type="term" value="F:L-lactate dehydrogenase (NAD+) activity"/>
    <property type="evidence" value="ECO:0007669"/>
    <property type="project" value="TreeGrafter"/>
</dbReference>
<dbReference type="EC" id="1.1.1.37" evidence="5"/>
<dbReference type="GO" id="GO:0006089">
    <property type="term" value="P:lactate metabolic process"/>
    <property type="evidence" value="ECO:0007669"/>
    <property type="project" value="TreeGrafter"/>
</dbReference>
<accession>A0A3B0VCG7</accession>
<dbReference type="AlphaFoldDB" id="A0A3B0VCG7"/>
<dbReference type="HAMAP" id="MF_00487">
    <property type="entry name" value="Malate_dehydrog_3"/>
    <property type="match status" value="1"/>
</dbReference>
<feature type="domain" description="Lactate/malate dehydrogenase N-terminal" evidence="3">
    <location>
        <begin position="5"/>
        <end position="143"/>
    </location>
</feature>
<dbReference type="PANTHER" id="PTHR43128:SF16">
    <property type="entry name" value="L-LACTATE DEHYDROGENASE"/>
    <property type="match status" value="1"/>
</dbReference>
<evidence type="ECO:0000259" key="4">
    <source>
        <dbReference type="Pfam" id="PF02866"/>
    </source>
</evidence>
<feature type="domain" description="Lactate/malate dehydrogenase C-terminal" evidence="4">
    <location>
        <begin position="148"/>
        <end position="301"/>
    </location>
</feature>
<evidence type="ECO:0000256" key="2">
    <source>
        <dbReference type="ARBA" id="ARBA00023027"/>
    </source>
</evidence>
<reference evidence="5" key="1">
    <citation type="submission" date="2018-06" db="EMBL/GenBank/DDBJ databases">
        <authorList>
            <person name="Zhirakovskaya E."/>
        </authorList>
    </citation>
    <scope>NUCLEOTIDE SEQUENCE</scope>
</reference>
<proteinExistence type="inferred from homology"/>
<gene>
    <name evidence="5" type="ORF">MNBD_DELTA02-483</name>
</gene>
<keyword evidence="1 5" id="KW-0560">Oxidoreductase</keyword>
<dbReference type="NCBIfam" id="NF004863">
    <property type="entry name" value="PRK06223.1"/>
    <property type="match status" value="1"/>
</dbReference>
<evidence type="ECO:0000259" key="3">
    <source>
        <dbReference type="Pfam" id="PF00056"/>
    </source>
</evidence>
<sequence>MARKKVSVIGAGHVGAHTALWVARKEVADVVLVDILEGMPAGKALDMMEAAPVEGFDANITGSNDYSAIEGSDIVVITAGLARKPGMSRSDLVGKNTAILKSVIDEVVKYAPDAILIIVTNPLDIMVHIAWKLSGFPAERVIGMAGALDSARLKAFMGMALGVSVENISAMVIGGHADSMVPLKRYSTVGGIPLPQLLPDDKIDALMQRTKTAGGEIVALLKTGSAYFAPSAAAAEMVEAILKDKKKVMPCAVYCDGKYGLDGVYVGLPVKLGAAGVEGIIEIELDQGEQAAFDSSVAAIRELVGELKI</sequence>
<keyword evidence="2" id="KW-0520">NAD</keyword>
<dbReference type="InterPro" id="IPR036291">
    <property type="entry name" value="NAD(P)-bd_dom_sf"/>
</dbReference>
<dbReference type="SUPFAM" id="SSF51735">
    <property type="entry name" value="NAD(P)-binding Rossmann-fold domains"/>
    <property type="match status" value="1"/>
</dbReference>
<dbReference type="NCBIfam" id="TIGR01763">
    <property type="entry name" value="MalateDH_bact"/>
    <property type="match status" value="1"/>
</dbReference>
<dbReference type="Gene3D" id="3.90.110.10">
    <property type="entry name" value="Lactate dehydrogenase/glycoside hydrolase, family 4, C-terminal"/>
    <property type="match status" value="1"/>
</dbReference>
<dbReference type="PANTHER" id="PTHR43128">
    <property type="entry name" value="L-2-HYDROXYCARBOXYLATE DEHYDROGENASE (NAD(P)(+))"/>
    <property type="match status" value="1"/>
</dbReference>
<dbReference type="GO" id="GO:0030060">
    <property type="term" value="F:L-malate dehydrogenase (NAD+) activity"/>
    <property type="evidence" value="ECO:0007669"/>
    <property type="project" value="UniProtKB-EC"/>
</dbReference>
<dbReference type="CDD" id="cd01339">
    <property type="entry name" value="LDH-like_MDH"/>
    <property type="match status" value="1"/>
</dbReference>
<dbReference type="Gene3D" id="3.40.50.720">
    <property type="entry name" value="NAD(P)-binding Rossmann-like Domain"/>
    <property type="match status" value="1"/>
</dbReference>
<dbReference type="PIRSF" id="PIRSF000102">
    <property type="entry name" value="Lac_mal_DH"/>
    <property type="match status" value="1"/>
</dbReference>
<organism evidence="5">
    <name type="scientific">hydrothermal vent metagenome</name>
    <dbReference type="NCBI Taxonomy" id="652676"/>
    <lineage>
        <taxon>unclassified sequences</taxon>
        <taxon>metagenomes</taxon>
        <taxon>ecological metagenomes</taxon>
    </lineage>
</organism>
<dbReference type="PRINTS" id="PR00086">
    <property type="entry name" value="LLDHDRGNASE"/>
</dbReference>
<dbReference type="InterPro" id="IPR001236">
    <property type="entry name" value="Lactate/malate_DH_N"/>
</dbReference>
<dbReference type="Pfam" id="PF02866">
    <property type="entry name" value="Ldh_1_C"/>
    <property type="match status" value="1"/>
</dbReference>
<evidence type="ECO:0000313" key="5">
    <source>
        <dbReference type="EMBL" id="VAW38400.1"/>
    </source>
</evidence>
<dbReference type="InterPro" id="IPR001557">
    <property type="entry name" value="L-lactate/malate_DH"/>
</dbReference>
<dbReference type="Pfam" id="PF00056">
    <property type="entry name" value="Ldh_1_N"/>
    <property type="match status" value="1"/>
</dbReference>
<dbReference type="SUPFAM" id="SSF56327">
    <property type="entry name" value="LDH C-terminal domain-like"/>
    <property type="match status" value="1"/>
</dbReference>
<dbReference type="InterPro" id="IPR011275">
    <property type="entry name" value="Malate_DH_type3"/>
</dbReference>